<accession>A0AAN7ZFV9</accession>
<comment type="subcellular location">
    <subcellularLocation>
        <location evidence="3">Endoplasmic reticulum membrane</location>
        <topology evidence="3">Peripheral membrane protein</topology>
    </subcellularLocation>
    <subcellularLocation>
        <location evidence="2">Microsome membrane</location>
        <topology evidence="2">Peripheral membrane protein</topology>
    </subcellularLocation>
</comment>
<keyword evidence="15" id="KW-1133">Transmembrane helix</keyword>
<dbReference type="Pfam" id="PF00067">
    <property type="entry name" value="p450"/>
    <property type="match status" value="1"/>
</dbReference>
<keyword evidence="5 13" id="KW-0349">Heme</keyword>
<evidence type="ECO:0000256" key="6">
    <source>
        <dbReference type="ARBA" id="ARBA00022723"/>
    </source>
</evidence>
<dbReference type="AlphaFoldDB" id="A0AAN7ZFV9"/>
<evidence type="ECO:0000313" key="16">
    <source>
        <dbReference type="EMBL" id="KAK5644735.1"/>
    </source>
</evidence>
<evidence type="ECO:0008006" key="18">
    <source>
        <dbReference type="Google" id="ProtNLM"/>
    </source>
</evidence>
<evidence type="ECO:0000256" key="2">
    <source>
        <dbReference type="ARBA" id="ARBA00004174"/>
    </source>
</evidence>
<organism evidence="16 17">
    <name type="scientific">Pyrocoelia pectoralis</name>
    <dbReference type="NCBI Taxonomy" id="417401"/>
    <lineage>
        <taxon>Eukaryota</taxon>
        <taxon>Metazoa</taxon>
        <taxon>Ecdysozoa</taxon>
        <taxon>Arthropoda</taxon>
        <taxon>Hexapoda</taxon>
        <taxon>Insecta</taxon>
        <taxon>Pterygota</taxon>
        <taxon>Neoptera</taxon>
        <taxon>Endopterygota</taxon>
        <taxon>Coleoptera</taxon>
        <taxon>Polyphaga</taxon>
        <taxon>Elateriformia</taxon>
        <taxon>Elateroidea</taxon>
        <taxon>Lampyridae</taxon>
        <taxon>Lampyrinae</taxon>
        <taxon>Pyrocoelia</taxon>
    </lineage>
</organism>
<comment type="caution">
    <text evidence="16">The sequence shown here is derived from an EMBL/GenBank/DDBJ whole genome shotgun (WGS) entry which is preliminary data.</text>
</comment>
<dbReference type="InterPro" id="IPR002402">
    <property type="entry name" value="Cyt_P450_E_grp-II"/>
</dbReference>
<evidence type="ECO:0000256" key="15">
    <source>
        <dbReference type="SAM" id="Phobius"/>
    </source>
</evidence>
<keyword evidence="8" id="KW-0492">Microsome</keyword>
<evidence type="ECO:0000256" key="13">
    <source>
        <dbReference type="PIRSR" id="PIRSR602402-1"/>
    </source>
</evidence>
<keyword evidence="6 13" id="KW-0479">Metal-binding</keyword>
<dbReference type="GO" id="GO:0016705">
    <property type="term" value="F:oxidoreductase activity, acting on paired donors, with incorporation or reduction of molecular oxygen"/>
    <property type="evidence" value="ECO:0007669"/>
    <property type="project" value="InterPro"/>
</dbReference>
<keyword evidence="11 14" id="KW-0503">Monooxygenase</keyword>
<dbReference type="GO" id="GO:0005506">
    <property type="term" value="F:iron ion binding"/>
    <property type="evidence" value="ECO:0007669"/>
    <property type="project" value="InterPro"/>
</dbReference>
<keyword evidence="12 15" id="KW-0472">Membrane</keyword>
<dbReference type="InterPro" id="IPR036396">
    <property type="entry name" value="Cyt_P450_sf"/>
</dbReference>
<comment type="similarity">
    <text evidence="4 14">Belongs to the cytochrome P450 family.</text>
</comment>
<gene>
    <name evidence="16" type="ORF">RI129_006035</name>
</gene>
<dbReference type="InterPro" id="IPR001128">
    <property type="entry name" value="Cyt_P450"/>
</dbReference>
<dbReference type="PRINTS" id="PR00464">
    <property type="entry name" value="EP450II"/>
</dbReference>
<keyword evidence="10 13" id="KW-0408">Iron</keyword>
<evidence type="ECO:0000256" key="12">
    <source>
        <dbReference type="ARBA" id="ARBA00023136"/>
    </source>
</evidence>
<dbReference type="GO" id="GO:0005789">
    <property type="term" value="C:endoplasmic reticulum membrane"/>
    <property type="evidence" value="ECO:0007669"/>
    <property type="project" value="UniProtKB-SubCell"/>
</dbReference>
<dbReference type="PANTHER" id="PTHR24292:SF100">
    <property type="entry name" value="CYTOCHROME P450 6A16, ISOFORM B-RELATED"/>
    <property type="match status" value="1"/>
</dbReference>
<dbReference type="InterPro" id="IPR050476">
    <property type="entry name" value="Insect_CytP450_Detox"/>
</dbReference>
<dbReference type="CDD" id="cd11056">
    <property type="entry name" value="CYP6-like"/>
    <property type="match status" value="1"/>
</dbReference>
<dbReference type="Gene3D" id="1.10.630.10">
    <property type="entry name" value="Cytochrome P450"/>
    <property type="match status" value="1"/>
</dbReference>
<reference evidence="16 17" key="1">
    <citation type="journal article" date="2024" name="Insects">
        <title>An Improved Chromosome-Level Genome Assembly of the Firefly Pyrocoelia pectoralis.</title>
        <authorList>
            <person name="Fu X."/>
            <person name="Meyer-Rochow V.B."/>
            <person name="Ballantyne L."/>
            <person name="Zhu X."/>
        </authorList>
    </citation>
    <scope>NUCLEOTIDE SEQUENCE [LARGE SCALE GENOMIC DNA]</scope>
    <source>
        <strain evidence="16">XCY_ONT2</strain>
    </source>
</reference>
<dbReference type="PANTHER" id="PTHR24292">
    <property type="entry name" value="CYTOCHROME P450"/>
    <property type="match status" value="1"/>
</dbReference>
<dbReference type="InterPro" id="IPR017972">
    <property type="entry name" value="Cyt_P450_CS"/>
</dbReference>
<protein>
    <recommendedName>
        <fullName evidence="18">Cytochrome P450</fullName>
    </recommendedName>
</protein>
<dbReference type="GO" id="GO:0004497">
    <property type="term" value="F:monooxygenase activity"/>
    <property type="evidence" value="ECO:0007669"/>
    <property type="project" value="UniProtKB-KW"/>
</dbReference>
<comment type="cofactor">
    <cofactor evidence="1 13">
        <name>heme</name>
        <dbReference type="ChEBI" id="CHEBI:30413"/>
    </cofactor>
</comment>
<evidence type="ECO:0000256" key="11">
    <source>
        <dbReference type="ARBA" id="ARBA00023033"/>
    </source>
</evidence>
<evidence type="ECO:0000256" key="9">
    <source>
        <dbReference type="ARBA" id="ARBA00023002"/>
    </source>
</evidence>
<evidence type="ECO:0000256" key="4">
    <source>
        <dbReference type="ARBA" id="ARBA00010617"/>
    </source>
</evidence>
<keyword evidence="9 14" id="KW-0560">Oxidoreductase</keyword>
<feature type="transmembrane region" description="Helical" evidence="15">
    <location>
        <begin position="7"/>
        <end position="32"/>
    </location>
</feature>
<name>A0AAN7ZFV9_9COLE</name>
<feature type="binding site" description="axial binding residue" evidence="13">
    <location>
        <position position="466"/>
    </location>
    <ligand>
        <name>heme</name>
        <dbReference type="ChEBI" id="CHEBI:30413"/>
    </ligand>
    <ligandPart>
        <name>Fe</name>
        <dbReference type="ChEBI" id="CHEBI:18248"/>
    </ligandPart>
</feature>
<dbReference type="FunFam" id="1.10.630.10:FF:000042">
    <property type="entry name" value="Cytochrome P450"/>
    <property type="match status" value="1"/>
</dbReference>
<keyword evidence="17" id="KW-1185">Reference proteome</keyword>
<dbReference type="PRINTS" id="PR00385">
    <property type="entry name" value="P450"/>
</dbReference>
<dbReference type="Proteomes" id="UP001329430">
    <property type="component" value="Chromosome 4"/>
</dbReference>
<sequence length="521" mass="60066">MEYSACYYALGFLCCIFTTSFVIVCKVLNGYWTRRGVYTLHPKLFFGNTAEVILQRKSFGEHIKDFYNTIKQKGYRYGGYYFLMRPTFVAVDLDLIKTIFIKDFEHFTDHPSYVNEEKDPLSAHLFSQKGEKWKKLRAKITPAFTSGNLKMMFETLLKCCQELEIMMKKKVESKEVIDMKDVISKLSLDVIGSCAFGLDCNSLKSFNNDLQKYGSRFFHDQSIKGSIIHLISIVCPDFFHYINVNIHDKEMTKFFTTLVEDVVQYREENGIVRKDIMHLLLQLKNNGEIRENDAEGATNVVAGDMNTLETLTLRELMAQCFVFFVAGFETTSFATTCCMYELSVNESFQDKVREEMNRVLHETDGKITYEILTKMKFLEKCIYETLRKYPPVAVQTRVCTKQYKVPNSDVILNKGMPVIIPTLGIHMDPDYYPNPELFDPERFSVENKSSLPPCAWIPFSGGPRTCVAFRFGLLQIKVGLVTLLRRYKFSLHPSTKIPMKFDPKSFLLTSASPILLCAEKI</sequence>
<evidence type="ECO:0000256" key="8">
    <source>
        <dbReference type="ARBA" id="ARBA00022848"/>
    </source>
</evidence>
<evidence type="ECO:0000256" key="14">
    <source>
        <dbReference type="RuleBase" id="RU000461"/>
    </source>
</evidence>
<evidence type="ECO:0000256" key="3">
    <source>
        <dbReference type="ARBA" id="ARBA00004406"/>
    </source>
</evidence>
<evidence type="ECO:0000256" key="5">
    <source>
        <dbReference type="ARBA" id="ARBA00022617"/>
    </source>
</evidence>
<dbReference type="GO" id="GO:0020037">
    <property type="term" value="F:heme binding"/>
    <property type="evidence" value="ECO:0007669"/>
    <property type="project" value="InterPro"/>
</dbReference>
<evidence type="ECO:0000313" key="17">
    <source>
        <dbReference type="Proteomes" id="UP001329430"/>
    </source>
</evidence>
<keyword evidence="15" id="KW-0812">Transmembrane</keyword>
<dbReference type="PROSITE" id="PS00086">
    <property type="entry name" value="CYTOCHROME_P450"/>
    <property type="match status" value="1"/>
</dbReference>
<evidence type="ECO:0000256" key="1">
    <source>
        <dbReference type="ARBA" id="ARBA00001971"/>
    </source>
</evidence>
<dbReference type="EMBL" id="JAVRBK010000004">
    <property type="protein sequence ID" value="KAK5644735.1"/>
    <property type="molecule type" value="Genomic_DNA"/>
</dbReference>
<proteinExistence type="inferred from homology"/>
<dbReference type="SUPFAM" id="SSF48264">
    <property type="entry name" value="Cytochrome P450"/>
    <property type="match status" value="1"/>
</dbReference>
<keyword evidence="7" id="KW-0256">Endoplasmic reticulum</keyword>
<evidence type="ECO:0000256" key="7">
    <source>
        <dbReference type="ARBA" id="ARBA00022824"/>
    </source>
</evidence>
<evidence type="ECO:0000256" key="10">
    <source>
        <dbReference type="ARBA" id="ARBA00023004"/>
    </source>
</evidence>